<feature type="compositionally biased region" description="Basic and acidic residues" evidence="7">
    <location>
        <begin position="193"/>
        <end position="203"/>
    </location>
</feature>
<accession>A0A650FZ56</accession>
<dbReference type="EMBL" id="MN398147">
    <property type="protein sequence ID" value="QGV56724.1"/>
    <property type="molecule type" value="mRNA"/>
</dbReference>
<feature type="compositionally biased region" description="Polar residues" evidence="7">
    <location>
        <begin position="272"/>
        <end position="301"/>
    </location>
</feature>
<feature type="region of interest" description="Disordered" evidence="7">
    <location>
        <begin position="248"/>
        <end position="342"/>
    </location>
</feature>
<dbReference type="FunFam" id="2.20.25.80:FF:000006">
    <property type="entry name" value="WRKY transcription factor"/>
    <property type="match status" value="1"/>
</dbReference>
<evidence type="ECO:0000259" key="8">
    <source>
        <dbReference type="PROSITE" id="PS50811"/>
    </source>
</evidence>
<comment type="subcellular location">
    <subcellularLocation>
        <location evidence="1">Nucleus</location>
    </subcellularLocation>
</comment>
<protein>
    <submittedName>
        <fullName evidence="9">WRKY transcription factor 15</fullName>
    </submittedName>
</protein>
<gene>
    <name evidence="9" type="primary">WRKY15</name>
</gene>
<feature type="region of interest" description="Disordered" evidence="7">
    <location>
        <begin position="1"/>
        <end position="26"/>
    </location>
</feature>
<feature type="compositionally biased region" description="Polar residues" evidence="7">
    <location>
        <begin position="169"/>
        <end position="192"/>
    </location>
</feature>
<evidence type="ECO:0000256" key="2">
    <source>
        <dbReference type="ARBA" id="ARBA00022737"/>
    </source>
</evidence>
<dbReference type="SMART" id="SM00774">
    <property type="entry name" value="WRKY"/>
    <property type="match status" value="2"/>
</dbReference>
<dbReference type="GO" id="GO:0043565">
    <property type="term" value="F:sequence-specific DNA binding"/>
    <property type="evidence" value="ECO:0007669"/>
    <property type="project" value="InterPro"/>
</dbReference>
<keyword evidence="2" id="KW-0677">Repeat</keyword>
<feature type="domain" description="WRKY" evidence="8">
    <location>
        <begin position="357"/>
        <end position="422"/>
    </location>
</feature>
<dbReference type="AlphaFoldDB" id="A0A650FZ56"/>
<dbReference type="InterPro" id="IPR036576">
    <property type="entry name" value="WRKY_dom_sf"/>
</dbReference>
<dbReference type="SUPFAM" id="SSF118290">
    <property type="entry name" value="WRKY DNA-binding domain"/>
    <property type="match status" value="2"/>
</dbReference>
<dbReference type="Pfam" id="PF03106">
    <property type="entry name" value="WRKY"/>
    <property type="match status" value="2"/>
</dbReference>
<dbReference type="PROSITE" id="PS50811">
    <property type="entry name" value="WRKY"/>
    <property type="match status" value="2"/>
</dbReference>
<keyword evidence="4" id="KW-0238">DNA-binding</keyword>
<keyword evidence="5" id="KW-0804">Transcription</keyword>
<name>A0A650FZ56_DIOKA</name>
<evidence type="ECO:0000256" key="4">
    <source>
        <dbReference type="ARBA" id="ARBA00023125"/>
    </source>
</evidence>
<dbReference type="PANTHER" id="PTHR31221:SF1">
    <property type="entry name" value="WRKY TRANSCRIPTION FACTOR 33-RELATED"/>
    <property type="match status" value="1"/>
</dbReference>
<keyword evidence="3" id="KW-0805">Transcription regulation</keyword>
<keyword evidence="6" id="KW-0539">Nucleus</keyword>
<feature type="domain" description="WRKY" evidence="8">
    <location>
        <begin position="193"/>
        <end position="257"/>
    </location>
</feature>
<feature type="compositionally biased region" description="Low complexity" evidence="7">
    <location>
        <begin position="257"/>
        <end position="271"/>
    </location>
</feature>
<dbReference type="FunFam" id="2.20.25.80:FF:000001">
    <property type="entry name" value="WRKY transcription factor 33"/>
    <property type="match status" value="1"/>
</dbReference>
<feature type="region of interest" description="Disordered" evidence="7">
    <location>
        <begin position="37"/>
        <end position="56"/>
    </location>
</feature>
<evidence type="ECO:0000256" key="7">
    <source>
        <dbReference type="SAM" id="MobiDB-lite"/>
    </source>
</evidence>
<evidence type="ECO:0000256" key="3">
    <source>
        <dbReference type="ARBA" id="ARBA00023015"/>
    </source>
</evidence>
<dbReference type="PANTHER" id="PTHR31221">
    <property type="entry name" value="WRKY TRANSCRIPTION FACTOR PROTEIN 1-RELATED"/>
    <property type="match status" value="1"/>
</dbReference>
<evidence type="ECO:0000313" key="9">
    <source>
        <dbReference type="EMBL" id="QGV56724.1"/>
    </source>
</evidence>
<feature type="region of interest" description="Disordered" evidence="7">
    <location>
        <begin position="166"/>
        <end position="220"/>
    </location>
</feature>
<evidence type="ECO:0000256" key="1">
    <source>
        <dbReference type="ARBA" id="ARBA00004123"/>
    </source>
</evidence>
<evidence type="ECO:0000256" key="5">
    <source>
        <dbReference type="ARBA" id="ARBA00023163"/>
    </source>
</evidence>
<dbReference type="InterPro" id="IPR003657">
    <property type="entry name" value="WRKY_dom"/>
</dbReference>
<sequence>MTSSFTDLLASSGPGHGQYQQEAGRITVTGGMEFQKFKSLAPPSPPPFSPSSFLATTPQAGLSPSWLLDSPSLLSASNIHPSPTTGSFSGLDFKEERNFSDFSFQVPQMKAPSLTSSSIFQSSANPIPSEESLKSKHEGWNMNRPSEQNQFSLVKPMAKPEYAPVRSFPSETSTTQANMQSYGRYPQPSQYLRDQRRSEDGYNWRKYGQKQVKGSENPRSYYKCTYPNCPTTKKVERTLDGHITEIVYKGSHNHPKPQSTRRSSSQSTQPPLSNSEISNQSNALAGNSQLESAATPENSVSFGEDEFNQGRSMSNTDDENENEPKAKRWKAENENEVVSSCGSRTVREPRVVIQTTSDIDILDDGYRWRKYGQKVVKGNPNPRSYYKCTFAGCPVRKHVERAGHDPRAVITTYEGKHSHDVPAARGSGGYPANRPLASSGNANASLAIRPLEITSNVSYTTNFQSSLDNTRLPATKPQAPYALQMLSSSLGDFGFSGFGNSPGSSFLDQLQADNGLSRTKEEPRDDSFFDSFLN</sequence>
<dbReference type="GO" id="GO:0005634">
    <property type="term" value="C:nucleus"/>
    <property type="evidence" value="ECO:0007669"/>
    <property type="project" value="UniProtKB-SubCell"/>
</dbReference>
<evidence type="ECO:0000256" key="6">
    <source>
        <dbReference type="ARBA" id="ARBA00023242"/>
    </source>
</evidence>
<reference evidence="9" key="1">
    <citation type="journal article" date="2020" name="Plant Sci.">
        <title>DkWRKY interacts with pyruvate kinase gene DkPK1 and promotes natural deastringency in C-PCNA persimmon.</title>
        <authorList>
            <person name="Guan C."/>
            <person name="Wang M."/>
            <person name="Zhang Y."/>
            <person name="Ruan X."/>
            <person name="Zhang Q."/>
            <person name="Luo Z."/>
            <person name="Yang Y."/>
        </authorList>
    </citation>
    <scope>NUCLEOTIDE SEQUENCE</scope>
</reference>
<dbReference type="InterPro" id="IPR044810">
    <property type="entry name" value="WRKY_plant"/>
</dbReference>
<proteinExistence type="evidence at transcript level"/>
<feature type="compositionally biased region" description="Basic and acidic residues" evidence="7">
    <location>
        <begin position="322"/>
        <end position="333"/>
    </location>
</feature>
<dbReference type="Gene3D" id="2.20.25.80">
    <property type="entry name" value="WRKY domain"/>
    <property type="match status" value="2"/>
</dbReference>
<dbReference type="GO" id="GO:0003700">
    <property type="term" value="F:DNA-binding transcription factor activity"/>
    <property type="evidence" value="ECO:0007669"/>
    <property type="project" value="InterPro"/>
</dbReference>
<organism evidence="9">
    <name type="scientific">Diospyros kaki</name>
    <name type="common">Kaki persimmon</name>
    <name type="synonym">Diospyros chinensis</name>
    <dbReference type="NCBI Taxonomy" id="35925"/>
    <lineage>
        <taxon>Eukaryota</taxon>
        <taxon>Viridiplantae</taxon>
        <taxon>Streptophyta</taxon>
        <taxon>Embryophyta</taxon>
        <taxon>Tracheophyta</taxon>
        <taxon>Spermatophyta</taxon>
        <taxon>Magnoliopsida</taxon>
        <taxon>eudicotyledons</taxon>
        <taxon>Gunneridae</taxon>
        <taxon>Pentapetalae</taxon>
        <taxon>asterids</taxon>
        <taxon>Ericales</taxon>
        <taxon>Ebenaceae</taxon>
        <taxon>Diospyros</taxon>
    </lineage>
</organism>